<feature type="compositionally biased region" description="Low complexity" evidence="3">
    <location>
        <begin position="167"/>
        <end position="185"/>
    </location>
</feature>
<feature type="non-terminal residue" evidence="6">
    <location>
        <position position="464"/>
    </location>
</feature>
<organism evidence="5 6">
    <name type="scientific">Salmo salar</name>
    <name type="common">Atlantic salmon</name>
    <dbReference type="NCBI Taxonomy" id="8030"/>
    <lineage>
        <taxon>Eukaryota</taxon>
        <taxon>Metazoa</taxon>
        <taxon>Chordata</taxon>
        <taxon>Craniata</taxon>
        <taxon>Vertebrata</taxon>
        <taxon>Euteleostomi</taxon>
        <taxon>Actinopterygii</taxon>
        <taxon>Neopterygii</taxon>
        <taxon>Teleostei</taxon>
        <taxon>Protacanthopterygii</taxon>
        <taxon>Salmoniformes</taxon>
        <taxon>Salmonidae</taxon>
        <taxon>Salmoninae</taxon>
        <taxon>Salmo</taxon>
    </lineage>
</organism>
<dbReference type="Pfam" id="PF07707">
    <property type="entry name" value="BACK"/>
    <property type="match status" value="1"/>
</dbReference>
<dbReference type="Gene3D" id="3.30.710.10">
    <property type="entry name" value="Potassium Channel Kv1.1, Chain A"/>
    <property type="match status" value="1"/>
</dbReference>
<dbReference type="CDD" id="cd18234">
    <property type="entry name" value="BTB_POZ_KLHL1-like"/>
    <property type="match status" value="1"/>
</dbReference>
<name>A0ABM3E9G5_SALSA</name>
<reference evidence="6" key="1">
    <citation type="submission" date="2025-08" db="UniProtKB">
        <authorList>
            <consortium name="RefSeq"/>
        </authorList>
    </citation>
    <scope>IDENTIFICATION</scope>
</reference>
<proteinExistence type="predicted"/>
<keyword evidence="5" id="KW-1185">Reference proteome</keyword>
<keyword evidence="1" id="KW-0880">Kelch repeat</keyword>
<accession>A0ABM3E9G5</accession>
<evidence type="ECO:0000313" key="5">
    <source>
        <dbReference type="Proteomes" id="UP001652741"/>
    </source>
</evidence>
<dbReference type="SMART" id="SM00225">
    <property type="entry name" value="BTB"/>
    <property type="match status" value="1"/>
</dbReference>
<dbReference type="PROSITE" id="PS50097">
    <property type="entry name" value="BTB"/>
    <property type="match status" value="1"/>
</dbReference>
<protein>
    <submittedName>
        <fullName evidence="6">Kelch-like protein 5</fullName>
    </submittedName>
</protein>
<evidence type="ECO:0000256" key="2">
    <source>
        <dbReference type="ARBA" id="ARBA00022737"/>
    </source>
</evidence>
<dbReference type="InterPro" id="IPR000210">
    <property type="entry name" value="BTB/POZ_dom"/>
</dbReference>
<dbReference type="RefSeq" id="XP_045567661.1">
    <property type="nucleotide sequence ID" value="XM_045711705.1"/>
</dbReference>
<sequence length="464" mass="50336">MSTSGSSSSSRKDFDVKQILRSRWRWFGHPAVPPPGDFFTGRGAGASPGEYHSPSVSGCSTGNGIVNGAGTGNNCLVAVGTSGNGSCSGNNSCNANNRKFMDNSVGSPTDNLPVTPFVAAAAEHSSCPRSFNQPEWVDPLSFSHSRPVTDTERPGEGSSLLQPPVPEACVPAAEEETGLTGAESNNNHDDNASSSCRTSNSSATLSSCVSMEPCVSSDECVYTAHTHADLISSKMETYLRTKQLCDVTLVSGDRRIPAHRLVLSSVSDYFAAMFTSDVREAKQEEVKMEGVDPDALWVLVQYAYTGRVELREDTIECILSVSCLLQLQPVVQACCNFLIKQLHPSNCLGIRSYADTQSCSQLHHAAHSFTMENFVEVVEGQEFLLLPLEEMDRLLSSDDMNVPDEETVVTALLSWVRHDVSTRQSHLPSLLAHIRLPLLEAQFLADLECNPLLRDSVECQRLLM</sequence>
<dbReference type="Proteomes" id="UP001652741">
    <property type="component" value="Unplaced"/>
</dbReference>
<dbReference type="InterPro" id="IPR011705">
    <property type="entry name" value="BACK"/>
</dbReference>
<dbReference type="SUPFAM" id="SSF54695">
    <property type="entry name" value="POZ domain"/>
    <property type="match status" value="1"/>
</dbReference>
<dbReference type="PANTHER" id="PTHR24412">
    <property type="entry name" value="KELCH PROTEIN"/>
    <property type="match status" value="1"/>
</dbReference>
<dbReference type="Pfam" id="PF00651">
    <property type="entry name" value="BTB"/>
    <property type="match status" value="1"/>
</dbReference>
<evidence type="ECO:0000259" key="4">
    <source>
        <dbReference type="PROSITE" id="PS50097"/>
    </source>
</evidence>
<dbReference type="PANTHER" id="PTHR24412:SF135">
    <property type="entry name" value="KELCH-LIKE PROTEIN 5"/>
    <property type="match status" value="1"/>
</dbReference>
<keyword evidence="2" id="KW-0677">Repeat</keyword>
<feature type="region of interest" description="Disordered" evidence="3">
    <location>
        <begin position="138"/>
        <end position="197"/>
    </location>
</feature>
<evidence type="ECO:0000256" key="1">
    <source>
        <dbReference type="ARBA" id="ARBA00022441"/>
    </source>
</evidence>
<feature type="domain" description="BTB" evidence="4">
    <location>
        <begin position="245"/>
        <end position="312"/>
    </location>
</feature>
<gene>
    <name evidence="6" type="primary">LOC123732504</name>
</gene>
<evidence type="ECO:0000313" key="6">
    <source>
        <dbReference type="RefSeq" id="XP_045567661.1"/>
    </source>
</evidence>
<dbReference type="InterPro" id="IPR011333">
    <property type="entry name" value="SKP1/BTB/POZ_sf"/>
</dbReference>
<dbReference type="CDD" id="cd18444">
    <property type="entry name" value="BACK_KLHL1_like"/>
    <property type="match status" value="1"/>
</dbReference>
<dbReference type="GeneID" id="123732504"/>
<evidence type="ECO:0000256" key="3">
    <source>
        <dbReference type="SAM" id="MobiDB-lite"/>
    </source>
</evidence>
<dbReference type="Gene3D" id="1.25.40.420">
    <property type="match status" value="1"/>
</dbReference>
<dbReference type="SMART" id="SM00875">
    <property type="entry name" value="BACK"/>
    <property type="match status" value="1"/>
</dbReference>